<sequence length="49" mass="5795">MRDFNNFIKTPRIFNGKKSSPDSPSPQTQRPIFNRENYNLNIIKREGRA</sequence>
<gene>
    <name evidence="2" type="ordered locus">MROS_0567</name>
</gene>
<accession>I6Z3T9</accession>
<dbReference type="KEGG" id="mro:MROS_0567"/>
<proteinExistence type="predicted"/>
<evidence type="ECO:0000313" key="2">
    <source>
        <dbReference type="EMBL" id="AFN73810.1"/>
    </source>
</evidence>
<dbReference type="HOGENOM" id="CLU_3137522_0_0_10"/>
<protein>
    <submittedName>
        <fullName evidence="2">Uncharacterized protein</fullName>
    </submittedName>
</protein>
<dbReference type="AlphaFoldDB" id="I6Z3T9"/>
<organism evidence="2 3">
    <name type="scientific">Melioribacter roseus (strain DSM 23840 / JCM 17771 / VKM B-2668 / P3M-2)</name>
    <dbReference type="NCBI Taxonomy" id="1191523"/>
    <lineage>
        <taxon>Bacteria</taxon>
        <taxon>Pseudomonadati</taxon>
        <taxon>Ignavibacteriota</taxon>
        <taxon>Ignavibacteria</taxon>
        <taxon>Ignavibacteriales</taxon>
        <taxon>Melioribacteraceae</taxon>
        <taxon>Melioribacter</taxon>
    </lineage>
</organism>
<feature type="compositionally biased region" description="Polar residues" evidence="1">
    <location>
        <begin position="17"/>
        <end position="37"/>
    </location>
</feature>
<dbReference type="Proteomes" id="UP000009011">
    <property type="component" value="Chromosome"/>
</dbReference>
<evidence type="ECO:0000256" key="1">
    <source>
        <dbReference type="SAM" id="MobiDB-lite"/>
    </source>
</evidence>
<dbReference type="EMBL" id="CP003557">
    <property type="protein sequence ID" value="AFN73810.1"/>
    <property type="molecule type" value="Genomic_DNA"/>
</dbReference>
<reference evidence="2 3" key="1">
    <citation type="journal article" date="2013" name="PLoS ONE">
        <title>Genomic analysis of Melioribacter roseus, facultatively anaerobic organotrophic bacterium representing a novel deep lineage within Bacteriodetes/Chlorobi group.</title>
        <authorList>
            <person name="Kadnikov V.V."/>
            <person name="Mardanov A.V."/>
            <person name="Podosokorskaya O.A."/>
            <person name="Gavrilov S.N."/>
            <person name="Kublanov I.V."/>
            <person name="Beletsky A.V."/>
            <person name="Bonch-Osmolovskaya E.A."/>
            <person name="Ravin N.V."/>
        </authorList>
    </citation>
    <scope>NUCLEOTIDE SEQUENCE [LARGE SCALE GENOMIC DNA]</scope>
    <source>
        <strain evidence="3">JCM 17771 / P3M-2</strain>
    </source>
</reference>
<evidence type="ECO:0000313" key="3">
    <source>
        <dbReference type="Proteomes" id="UP000009011"/>
    </source>
</evidence>
<name>I6Z3T9_MELRP</name>
<keyword evidence="3" id="KW-1185">Reference proteome</keyword>
<feature type="region of interest" description="Disordered" evidence="1">
    <location>
        <begin position="1"/>
        <end position="37"/>
    </location>
</feature>
<dbReference type="STRING" id="1191523.MROS_0567"/>